<proteinExistence type="predicted"/>
<comment type="caution">
    <text evidence="2">The sequence shown here is derived from an EMBL/GenBank/DDBJ whole genome shotgun (WGS) entry which is preliminary data.</text>
</comment>
<name>A0A6M0SL11_CLOBO</name>
<dbReference type="AlphaFoldDB" id="A0A6M0SL11"/>
<dbReference type="SUPFAM" id="SSF53850">
    <property type="entry name" value="Periplasmic binding protein-like II"/>
    <property type="match status" value="1"/>
</dbReference>
<dbReference type="EMBL" id="SGKU01000006">
    <property type="protein sequence ID" value="NFA41657.1"/>
    <property type="molecule type" value="Genomic_DNA"/>
</dbReference>
<reference evidence="2 3" key="1">
    <citation type="submission" date="2019-02" db="EMBL/GenBank/DDBJ databases">
        <title>Genome sequencing of Clostridium botulinum clinical isolates.</title>
        <authorList>
            <person name="Brunt J."/>
            <person name="Van Vliet A.H.M."/>
            <person name="Stringer S.C."/>
            <person name="Grant K.A."/>
            <person name="Carter A.C."/>
            <person name="Peck M.W."/>
        </authorList>
    </citation>
    <scope>NUCLEOTIDE SEQUENCE [LARGE SCALE GENOMIC DNA]</scope>
    <source>
        <strain evidence="2 3">H113700579</strain>
    </source>
</reference>
<dbReference type="GO" id="GO:0030975">
    <property type="term" value="F:thiamine binding"/>
    <property type="evidence" value="ECO:0007669"/>
    <property type="project" value="TreeGrafter"/>
</dbReference>
<evidence type="ECO:0000313" key="2">
    <source>
        <dbReference type="EMBL" id="NFA41657.1"/>
    </source>
</evidence>
<dbReference type="GO" id="GO:0030976">
    <property type="term" value="F:thiamine pyrophosphate binding"/>
    <property type="evidence" value="ECO:0007669"/>
    <property type="project" value="TreeGrafter"/>
</dbReference>
<dbReference type="CDD" id="cd13544">
    <property type="entry name" value="PBP2_Fbp_like_1"/>
    <property type="match status" value="1"/>
</dbReference>
<dbReference type="PANTHER" id="PTHR30006:SF2">
    <property type="entry name" value="ABC TRANSPORTER SUBSTRATE-BINDING PROTEIN"/>
    <property type="match status" value="1"/>
</dbReference>
<evidence type="ECO:0000313" key="3">
    <source>
        <dbReference type="Proteomes" id="UP000472355"/>
    </source>
</evidence>
<dbReference type="PIRSF" id="PIRSF002825">
    <property type="entry name" value="CfbpA"/>
    <property type="match status" value="1"/>
</dbReference>
<dbReference type="InterPro" id="IPR026045">
    <property type="entry name" value="Ferric-bd"/>
</dbReference>
<protein>
    <submittedName>
        <fullName evidence="2">Putative 2-aminoethylphosphonate ABC transporter substrate-binding protein</fullName>
    </submittedName>
</protein>
<keyword evidence="1" id="KW-0732">Signal</keyword>
<dbReference type="GO" id="GO:0030288">
    <property type="term" value="C:outer membrane-bounded periplasmic space"/>
    <property type="evidence" value="ECO:0007669"/>
    <property type="project" value="TreeGrafter"/>
</dbReference>
<dbReference type="GO" id="GO:0015888">
    <property type="term" value="P:thiamine transport"/>
    <property type="evidence" value="ECO:0007669"/>
    <property type="project" value="TreeGrafter"/>
</dbReference>
<dbReference type="Gene3D" id="3.40.190.10">
    <property type="entry name" value="Periplasmic binding protein-like II"/>
    <property type="match status" value="2"/>
</dbReference>
<organism evidence="2 3">
    <name type="scientific">Clostridium botulinum</name>
    <dbReference type="NCBI Taxonomy" id="1491"/>
    <lineage>
        <taxon>Bacteria</taxon>
        <taxon>Bacillati</taxon>
        <taxon>Bacillota</taxon>
        <taxon>Clostridia</taxon>
        <taxon>Eubacteriales</taxon>
        <taxon>Clostridiaceae</taxon>
        <taxon>Clostridium</taxon>
    </lineage>
</organism>
<evidence type="ECO:0000256" key="1">
    <source>
        <dbReference type="ARBA" id="ARBA00022729"/>
    </source>
</evidence>
<dbReference type="PANTHER" id="PTHR30006">
    <property type="entry name" value="THIAMINE-BINDING PERIPLASMIC PROTEIN-RELATED"/>
    <property type="match status" value="1"/>
</dbReference>
<dbReference type="InterPro" id="IPR017663">
    <property type="entry name" value="ABC_2-AEP-bd"/>
</dbReference>
<dbReference type="Proteomes" id="UP000472355">
    <property type="component" value="Unassembled WGS sequence"/>
</dbReference>
<dbReference type="PROSITE" id="PS51257">
    <property type="entry name" value="PROKAR_LIPOPROTEIN"/>
    <property type="match status" value="1"/>
</dbReference>
<sequence length="341" mass="38842">MRRIRYTLLCIFIVFASIFLGCGKSDKSQELTVYTTIEDEFLQEYLNVFKDKNPDVKLNIIRDSNGVIISKLMAEKDNPKADIVWGAAASNLSCLDKEGILQEYSPIGLEKINKKYIDSNNKTPHWVGLNVWTTIFTVNKEEAAKKGLVIPNSYEDLLKTEYNGEVVMPNPESSGTGYFTVAAWIQLMGEEKAWDFMDKLNKNIKSYQHSGAMPTKLAATGENIIGIGMDFQSLREEQKLPQITTIFPMEGLPWDIETVALIKKDNIKPEAKAFMDWTISSDAMEAYSKNKGIVTMDSCKSEVKGYPSDFSEKLVNNDFNWMSENRERIIKEWNIRYGELK</sequence>
<dbReference type="NCBIfam" id="TIGR03261">
    <property type="entry name" value="phnS2"/>
    <property type="match status" value="1"/>
</dbReference>
<gene>
    <name evidence="2" type="ORF">EXM65_03425</name>
</gene>
<dbReference type="Pfam" id="PF13343">
    <property type="entry name" value="SBP_bac_6"/>
    <property type="match status" value="1"/>
</dbReference>
<dbReference type="RefSeq" id="WP_205447628.1">
    <property type="nucleotide sequence ID" value="NZ_QQAG01000027.1"/>
</dbReference>
<accession>A0A6M0SL11</accession>